<proteinExistence type="predicted"/>
<evidence type="ECO:0000313" key="1">
    <source>
        <dbReference type="EMBL" id="MBK4714812.1"/>
    </source>
</evidence>
<dbReference type="RefSeq" id="WP_238713041.1">
    <property type="nucleotide sequence ID" value="NZ_JAEPBH010000010.1"/>
</dbReference>
<organism evidence="1 2">
    <name type="scientific">Tenebrionibacter intestinalis</name>
    <dbReference type="NCBI Taxonomy" id="2799638"/>
    <lineage>
        <taxon>Bacteria</taxon>
        <taxon>Pseudomonadati</taxon>
        <taxon>Pseudomonadota</taxon>
        <taxon>Gammaproteobacteria</taxon>
        <taxon>Enterobacterales</taxon>
        <taxon>Enterobacteriaceae</taxon>
        <taxon>Tenebrionibacter/Tenebrionicola group</taxon>
        <taxon>Tenebrionibacter</taxon>
    </lineage>
</organism>
<gene>
    <name evidence="1" type="ORF">JJB97_05590</name>
</gene>
<sequence length="128" mass="14025">MHVTNSGKLPVRRLNAAYRALFSTLQICRACGSVSLAESERLRDELFELNAQYRVFHSREGAQLSGQESEHLQHAMAALSHAALCLMSGPRDCPQWCSVDAKKLAISVEELGQALSALEQARAVISTD</sequence>
<evidence type="ECO:0000313" key="2">
    <source>
        <dbReference type="Proteomes" id="UP000659047"/>
    </source>
</evidence>
<accession>A0A8K0XWZ3</accession>
<dbReference type="Pfam" id="PF10799">
    <property type="entry name" value="YliH"/>
    <property type="match status" value="1"/>
</dbReference>
<dbReference type="Proteomes" id="UP000659047">
    <property type="component" value="Unassembled WGS sequence"/>
</dbReference>
<protein>
    <submittedName>
        <fullName evidence="1">Uncharacterized protein</fullName>
    </submittedName>
</protein>
<comment type="caution">
    <text evidence="1">The sequence shown here is derived from an EMBL/GenBank/DDBJ whole genome shotgun (WGS) entry which is preliminary data.</text>
</comment>
<name>A0A8K0XWZ3_9ENTR</name>
<reference evidence="1" key="1">
    <citation type="submission" date="2021-01" db="EMBL/GenBank/DDBJ databases">
        <title>Intestinitalea alba gen. nov., sp. nov., a novel genus of the family Enterobacteriaceae, isolated from the gut of the plastic-eating mealworm Tenebrio molitor L.</title>
        <authorList>
            <person name="Yang Y."/>
        </authorList>
    </citation>
    <scope>NUCLEOTIDE SEQUENCE</scope>
    <source>
        <strain evidence="1">BIT-L3</strain>
    </source>
</reference>
<dbReference type="EMBL" id="JAEPBH010000010">
    <property type="protein sequence ID" value="MBK4714812.1"/>
    <property type="molecule type" value="Genomic_DNA"/>
</dbReference>
<dbReference type="AlphaFoldDB" id="A0A8K0XWZ3"/>
<keyword evidence="2" id="KW-1185">Reference proteome</keyword>
<dbReference type="InterPro" id="IPR020359">
    <property type="entry name" value="Biofilm_regulator_BssR"/>
</dbReference>